<dbReference type="InterPro" id="IPR021331">
    <property type="entry name" value="Hva1_TUDOR"/>
</dbReference>
<gene>
    <name evidence="2 4" type="ORF">BDZ99DRAFT_354724</name>
</gene>
<feature type="non-terminal residue" evidence="2">
    <location>
        <position position="65"/>
    </location>
</feature>
<name>A0A6A6Z0F4_9PEZI</name>
<reference evidence="2 4" key="1">
    <citation type="journal article" date="2020" name="Stud. Mycol.">
        <title>101 Dothideomycetes genomes: a test case for predicting lifestyles and emergence of pathogens.</title>
        <authorList>
            <person name="Haridas S."/>
            <person name="Albert R."/>
            <person name="Binder M."/>
            <person name="Bloem J."/>
            <person name="Labutti K."/>
            <person name="Salamov A."/>
            <person name="Andreopoulos B."/>
            <person name="Baker S."/>
            <person name="Barry K."/>
            <person name="Bills G."/>
            <person name="Bluhm B."/>
            <person name="Cannon C."/>
            <person name="Castanera R."/>
            <person name="Culley D."/>
            <person name="Daum C."/>
            <person name="Ezra D."/>
            <person name="Gonzalez J."/>
            <person name="Henrissat B."/>
            <person name="Kuo A."/>
            <person name="Liang C."/>
            <person name="Lipzen A."/>
            <person name="Lutzoni F."/>
            <person name="Magnuson J."/>
            <person name="Mondo S."/>
            <person name="Nolan M."/>
            <person name="Ohm R."/>
            <person name="Pangilinan J."/>
            <person name="Park H.-J."/>
            <person name="Ramirez L."/>
            <person name="Alfaro M."/>
            <person name="Sun H."/>
            <person name="Tritt A."/>
            <person name="Yoshinaga Y."/>
            <person name="Zwiers L.-H."/>
            <person name="Turgeon B."/>
            <person name="Goodwin S."/>
            <person name="Spatafora J."/>
            <person name="Crous P."/>
            <person name="Grigoriev I."/>
        </authorList>
    </citation>
    <scope>NUCLEOTIDE SEQUENCE</scope>
    <source>
        <strain evidence="2 4">CBS 304.34</strain>
    </source>
</reference>
<evidence type="ECO:0000313" key="4">
    <source>
        <dbReference type="RefSeq" id="XP_033581173.1"/>
    </source>
</evidence>
<evidence type="ECO:0000259" key="1">
    <source>
        <dbReference type="Pfam" id="PF11160"/>
    </source>
</evidence>
<accession>A0A6A6Z0F4</accession>
<proteinExistence type="predicted"/>
<dbReference type="Proteomes" id="UP000504636">
    <property type="component" value="Unplaced"/>
</dbReference>
<sequence>SWQWGGSKPSGTVAEVKEHGDLSIQSNKGNTITKNASPDDPAVHLAREGNDVVKRAHELTVDKPA</sequence>
<dbReference type="Pfam" id="PF11160">
    <property type="entry name" value="Hva1_TUDOR"/>
    <property type="match status" value="1"/>
</dbReference>
<protein>
    <recommendedName>
        <fullName evidence="1">Hypervirulence associated protein TUDOR domain-containing protein</fullName>
    </recommendedName>
</protein>
<reference evidence="4" key="2">
    <citation type="submission" date="2020-04" db="EMBL/GenBank/DDBJ databases">
        <authorList>
            <consortium name="NCBI Genome Project"/>
        </authorList>
    </citation>
    <scope>NUCLEOTIDE SEQUENCE</scope>
    <source>
        <strain evidence="4">CBS 304.34</strain>
    </source>
</reference>
<feature type="domain" description="Hypervirulence associated protein TUDOR" evidence="1">
    <location>
        <begin position="1"/>
        <end position="59"/>
    </location>
</feature>
<dbReference type="OrthoDB" id="2131339at2759"/>
<dbReference type="EMBL" id="MU003695">
    <property type="protein sequence ID" value="KAF2814209.1"/>
    <property type="molecule type" value="Genomic_DNA"/>
</dbReference>
<keyword evidence="3" id="KW-1185">Reference proteome</keyword>
<dbReference type="AlphaFoldDB" id="A0A6A6Z0F4"/>
<evidence type="ECO:0000313" key="3">
    <source>
        <dbReference type="Proteomes" id="UP000504636"/>
    </source>
</evidence>
<feature type="non-terminal residue" evidence="2">
    <location>
        <position position="1"/>
    </location>
</feature>
<evidence type="ECO:0000313" key="2">
    <source>
        <dbReference type="EMBL" id="KAF2814209.1"/>
    </source>
</evidence>
<dbReference type="GeneID" id="54455482"/>
<organism evidence="2">
    <name type="scientific">Mytilinidion resinicola</name>
    <dbReference type="NCBI Taxonomy" id="574789"/>
    <lineage>
        <taxon>Eukaryota</taxon>
        <taxon>Fungi</taxon>
        <taxon>Dikarya</taxon>
        <taxon>Ascomycota</taxon>
        <taxon>Pezizomycotina</taxon>
        <taxon>Dothideomycetes</taxon>
        <taxon>Pleosporomycetidae</taxon>
        <taxon>Mytilinidiales</taxon>
        <taxon>Mytilinidiaceae</taxon>
        <taxon>Mytilinidion</taxon>
    </lineage>
</organism>
<reference evidence="4" key="3">
    <citation type="submission" date="2025-04" db="UniProtKB">
        <authorList>
            <consortium name="RefSeq"/>
        </authorList>
    </citation>
    <scope>IDENTIFICATION</scope>
    <source>
        <strain evidence="4">CBS 304.34</strain>
    </source>
</reference>
<dbReference type="RefSeq" id="XP_033581173.1">
    <property type="nucleotide sequence ID" value="XM_033714589.1"/>
</dbReference>